<evidence type="ECO:0000256" key="3">
    <source>
        <dbReference type="PROSITE-ProRule" id="PRU00108"/>
    </source>
</evidence>
<feature type="DNA-binding region" description="Homeobox" evidence="3">
    <location>
        <begin position="179"/>
        <end position="238"/>
    </location>
</feature>
<feature type="DNA-binding region" description="Homeobox" evidence="3">
    <location>
        <begin position="118"/>
        <end position="177"/>
    </location>
</feature>
<evidence type="ECO:0000313" key="7">
    <source>
        <dbReference type="EMBL" id="CAD7400786.1"/>
    </source>
</evidence>
<evidence type="ECO:0000256" key="1">
    <source>
        <dbReference type="ARBA" id="ARBA00004123"/>
    </source>
</evidence>
<evidence type="ECO:0000256" key="2">
    <source>
        <dbReference type="ARBA" id="ARBA00023242"/>
    </source>
</evidence>
<evidence type="ECO:0000256" key="5">
    <source>
        <dbReference type="SAM" id="MobiDB-lite"/>
    </source>
</evidence>
<feature type="region of interest" description="Disordered" evidence="5">
    <location>
        <begin position="70"/>
        <end position="90"/>
    </location>
</feature>
<dbReference type="CDD" id="cd00086">
    <property type="entry name" value="homeodomain"/>
    <property type="match status" value="7"/>
</dbReference>
<feature type="domain" description="Homeobox" evidence="6">
    <location>
        <begin position="620"/>
        <end position="672"/>
    </location>
</feature>
<proteinExistence type="predicted"/>
<evidence type="ECO:0000256" key="4">
    <source>
        <dbReference type="RuleBase" id="RU000682"/>
    </source>
</evidence>
<comment type="subcellular location">
    <subcellularLocation>
        <location evidence="1 3 4">Nucleus</location>
    </subcellularLocation>
</comment>
<dbReference type="InterPro" id="IPR001356">
    <property type="entry name" value="HD"/>
</dbReference>
<dbReference type="EMBL" id="OD001149">
    <property type="protein sequence ID" value="CAD7400786.1"/>
    <property type="molecule type" value="Genomic_DNA"/>
</dbReference>
<sequence>METEHARPDSKQRPEGMRNALYNNEKDKLLWKPSSDTHSYDTETESSVFNDLQIKIENIRSLEEGLMEFSPLTPQSSTNPEGITPTRTWHSKKQPTCLVKEAMLDITREKVPINTNTISNPMLTFTDEQIDILNEEFKANTFPTAIYIQQLSADLELPSSRIDDWFRHKRSEMSVTTNNKRYKTDLSQAQLDRLLEEFESNSTPVFENYAQLGQELGLSEVKVYQWFTAQRHKLRKKTNSSEPAPSRPLMFQIKHYLTPEQVKRLNLEFLQNPMLTADQCCVLADKLEKIETSLISSTHLSNFKHESPKEAAKKCFLNPDQLSYLKEEFVENHYPNKEHREFLAQELSLNEKKISNWFNKVRQKMMSANLNLNSRSERKSIIRHVTTGYGPIRRVLHKTELVYLKKNFVESPVLLKQERELLARELGLKEKKVANWFKKVRTKMRQANLNCNDQAARRSIVGYITTGQGPKKYLHHQTVATGGPDIKTEDIADTEITYDLQTSLINCVPHTEETKYIHGGSDQGQEGMTSINDSDTDSEFDSGGFEDDSDMDGLRLKRLTEEFQSNSSPSFEIYSRLSRELGMSELSVYQWFATERHRFREETSDELTPSNFLSHQLNLSLTKEQLSLLNLEFVQNPNLTVDKCCLLAGRLGLSKILVYKWFKSRLHKVKKKSHAKISKIHNQIENGEKTDKTMTISANLNTHARKTTKKRAQRCVFSSYELSRLKGEFLENPSLTKERRGVLAQELGLKDRQILDWFSAYRRKMIIANLNFRDRESRRLFWSVLSQSRNEEIDACISFHQVLGVALRTVHGRLHSYARVVGDYCPMRNECNPILLLTGKSGDRKVASVSGSNWLRLTPWIGGRHEPLVPVQPWFINKRPRSCRQQLDRGVVGVITEELCPGRYSQLEKVVDTCPLPGIIPVNCVELDGGAFARSEPPGIPPYLANAEKTLILGWFSN</sequence>
<dbReference type="GO" id="GO:0030182">
    <property type="term" value="P:neuron differentiation"/>
    <property type="evidence" value="ECO:0007669"/>
    <property type="project" value="TreeGrafter"/>
</dbReference>
<dbReference type="GO" id="GO:0000981">
    <property type="term" value="F:DNA-binding transcription factor activity, RNA polymerase II-specific"/>
    <property type="evidence" value="ECO:0007669"/>
    <property type="project" value="TreeGrafter"/>
</dbReference>
<dbReference type="Gene3D" id="1.10.10.60">
    <property type="entry name" value="Homeodomain-like"/>
    <property type="match status" value="7"/>
</dbReference>
<feature type="domain" description="Homeobox" evidence="6">
    <location>
        <begin position="555"/>
        <end position="602"/>
    </location>
</feature>
<gene>
    <name evidence="7" type="ORF">TPSB3V08_LOCUS2773</name>
</gene>
<protein>
    <recommendedName>
        <fullName evidence="6">Homeobox domain-containing protein</fullName>
    </recommendedName>
</protein>
<organism evidence="7">
    <name type="scientific">Timema poppense</name>
    <name type="common">Walking stick</name>
    <dbReference type="NCBI Taxonomy" id="170557"/>
    <lineage>
        <taxon>Eukaryota</taxon>
        <taxon>Metazoa</taxon>
        <taxon>Ecdysozoa</taxon>
        <taxon>Arthropoda</taxon>
        <taxon>Hexapoda</taxon>
        <taxon>Insecta</taxon>
        <taxon>Pterygota</taxon>
        <taxon>Neoptera</taxon>
        <taxon>Polyneoptera</taxon>
        <taxon>Phasmatodea</taxon>
        <taxon>Timematodea</taxon>
        <taxon>Timematoidea</taxon>
        <taxon>Timematidae</taxon>
        <taxon>Timema</taxon>
    </lineage>
</organism>
<accession>A0A7R9GZV2</accession>
<keyword evidence="2 3" id="KW-0539">Nucleus</keyword>
<dbReference type="GO" id="GO:0000978">
    <property type="term" value="F:RNA polymerase II cis-regulatory region sequence-specific DNA binding"/>
    <property type="evidence" value="ECO:0007669"/>
    <property type="project" value="TreeGrafter"/>
</dbReference>
<name>A0A7R9GZV2_TIMPO</name>
<feature type="compositionally biased region" description="Basic and acidic residues" evidence="5">
    <location>
        <begin position="1"/>
        <end position="16"/>
    </location>
</feature>
<dbReference type="Pfam" id="PF00046">
    <property type="entry name" value="Homeodomain"/>
    <property type="match status" value="7"/>
</dbReference>
<dbReference type="InterPro" id="IPR009057">
    <property type="entry name" value="Homeodomain-like_sf"/>
</dbReference>
<dbReference type="SMART" id="SM00389">
    <property type="entry name" value="HOX"/>
    <property type="match status" value="7"/>
</dbReference>
<feature type="DNA-binding region" description="Homeobox" evidence="3">
    <location>
        <begin position="395"/>
        <end position="448"/>
    </location>
</feature>
<feature type="domain" description="Homeobox" evidence="6">
    <location>
        <begin position="116"/>
        <end position="176"/>
    </location>
</feature>
<dbReference type="InterPro" id="IPR050720">
    <property type="entry name" value="Engrailed_Homeobox_TFs"/>
</dbReference>
<feature type="domain" description="Homeobox" evidence="6">
    <location>
        <begin position="177"/>
        <end position="237"/>
    </location>
</feature>
<feature type="domain" description="Homeobox" evidence="6">
    <location>
        <begin position="393"/>
        <end position="447"/>
    </location>
</feature>
<feature type="compositionally biased region" description="Polar residues" evidence="5">
    <location>
        <begin position="523"/>
        <end position="533"/>
    </location>
</feature>
<feature type="compositionally biased region" description="Acidic residues" evidence="5">
    <location>
        <begin position="534"/>
        <end position="549"/>
    </location>
</feature>
<feature type="DNA-binding region" description="Homeobox" evidence="3">
    <location>
        <begin position="310"/>
        <end position="369"/>
    </location>
</feature>
<reference evidence="7" key="1">
    <citation type="submission" date="2020-11" db="EMBL/GenBank/DDBJ databases">
        <authorList>
            <person name="Tran Van P."/>
        </authorList>
    </citation>
    <scope>NUCLEOTIDE SEQUENCE</scope>
</reference>
<dbReference type="PANTHER" id="PTHR24341">
    <property type="entry name" value="HOMEOBOX PROTEIN ENGRAILED"/>
    <property type="match status" value="1"/>
</dbReference>
<dbReference type="PROSITE" id="PS50071">
    <property type="entry name" value="HOMEOBOX_2"/>
    <property type="match status" value="7"/>
</dbReference>
<dbReference type="GO" id="GO:0005634">
    <property type="term" value="C:nucleus"/>
    <property type="evidence" value="ECO:0007669"/>
    <property type="project" value="UniProtKB-SubCell"/>
</dbReference>
<keyword evidence="3 4" id="KW-0238">DNA-binding</keyword>
<feature type="region of interest" description="Disordered" evidence="5">
    <location>
        <begin position="1"/>
        <end position="45"/>
    </location>
</feature>
<dbReference type="AlphaFoldDB" id="A0A7R9GZV2"/>
<dbReference type="PANTHER" id="PTHR24341:SF6">
    <property type="entry name" value="HOMEOBOX PROTEIN INVECTED"/>
    <property type="match status" value="1"/>
</dbReference>
<feature type="compositionally biased region" description="Polar residues" evidence="5">
    <location>
        <begin position="72"/>
        <end position="88"/>
    </location>
</feature>
<feature type="region of interest" description="Disordered" evidence="5">
    <location>
        <begin position="517"/>
        <end position="549"/>
    </location>
</feature>
<feature type="DNA-binding region" description="Homeobox" evidence="3">
    <location>
        <begin position="622"/>
        <end position="673"/>
    </location>
</feature>
<feature type="DNA-binding region" description="Homeobox" evidence="3">
    <location>
        <begin position="710"/>
        <end position="769"/>
    </location>
</feature>
<feature type="domain" description="Homeobox" evidence="6">
    <location>
        <begin position="308"/>
        <end position="368"/>
    </location>
</feature>
<feature type="domain" description="Homeobox" evidence="6">
    <location>
        <begin position="708"/>
        <end position="768"/>
    </location>
</feature>
<dbReference type="SUPFAM" id="SSF46689">
    <property type="entry name" value="Homeodomain-like"/>
    <property type="match status" value="7"/>
</dbReference>
<feature type="DNA-binding region" description="Homeobox" evidence="3">
    <location>
        <begin position="557"/>
        <end position="603"/>
    </location>
</feature>
<keyword evidence="3 4" id="KW-0371">Homeobox</keyword>
<evidence type="ECO:0000259" key="6">
    <source>
        <dbReference type="PROSITE" id="PS50071"/>
    </source>
</evidence>